<evidence type="ECO:0000259" key="17">
    <source>
        <dbReference type="Pfam" id="PF22461"/>
    </source>
</evidence>
<dbReference type="InterPro" id="IPR049712">
    <property type="entry name" value="Poly_export"/>
</dbReference>
<keyword evidence="11 15" id="KW-0472">Membrane</keyword>
<evidence type="ECO:0000256" key="1">
    <source>
        <dbReference type="ARBA" id="ARBA00004571"/>
    </source>
</evidence>
<evidence type="ECO:0000256" key="8">
    <source>
        <dbReference type="ARBA" id="ARBA00023047"/>
    </source>
</evidence>
<keyword evidence="12" id="KW-0564">Palmitate</keyword>
<evidence type="ECO:0000256" key="6">
    <source>
        <dbReference type="ARBA" id="ARBA00022692"/>
    </source>
</evidence>
<feature type="domain" description="Polysaccharide export protein N-terminal" evidence="16">
    <location>
        <begin position="91"/>
        <end position="179"/>
    </location>
</feature>
<evidence type="ECO:0000256" key="11">
    <source>
        <dbReference type="ARBA" id="ARBA00023136"/>
    </source>
</evidence>
<dbReference type="Pfam" id="PF02563">
    <property type="entry name" value="Poly_export"/>
    <property type="match status" value="1"/>
</dbReference>
<dbReference type="GO" id="GO:0015159">
    <property type="term" value="F:polysaccharide transmembrane transporter activity"/>
    <property type="evidence" value="ECO:0007669"/>
    <property type="project" value="InterPro"/>
</dbReference>
<evidence type="ECO:0000256" key="10">
    <source>
        <dbReference type="ARBA" id="ARBA00023114"/>
    </source>
</evidence>
<dbReference type="RefSeq" id="WP_084271077.1">
    <property type="nucleotide sequence ID" value="NZ_LWLG01000022.1"/>
</dbReference>
<dbReference type="Proteomes" id="UP000078390">
    <property type="component" value="Unassembled WGS sequence"/>
</dbReference>
<comment type="subcellular location">
    <subcellularLocation>
        <location evidence="1">Cell outer membrane</location>
        <topology evidence="1">Multi-pass membrane protein</topology>
    </subcellularLocation>
</comment>
<gene>
    <name evidence="18" type="ORF">TDIS_2041</name>
</gene>
<dbReference type="GO" id="GO:0046930">
    <property type="term" value="C:pore complex"/>
    <property type="evidence" value="ECO:0007669"/>
    <property type="project" value="UniProtKB-KW"/>
</dbReference>
<keyword evidence="15" id="KW-1133">Transmembrane helix</keyword>
<evidence type="ECO:0000259" key="16">
    <source>
        <dbReference type="Pfam" id="PF02563"/>
    </source>
</evidence>
<keyword evidence="13" id="KW-0998">Cell outer membrane</keyword>
<keyword evidence="8" id="KW-0625">Polysaccharide transport</keyword>
<keyword evidence="4" id="KW-1134">Transmembrane beta strand</keyword>
<comment type="similarity">
    <text evidence="2">Belongs to the BexD/CtrA/VexA family.</text>
</comment>
<evidence type="ECO:0000256" key="9">
    <source>
        <dbReference type="ARBA" id="ARBA00023065"/>
    </source>
</evidence>
<dbReference type="AlphaFoldDB" id="A0A179D240"/>
<sequence length="396" mass="44062">MKEEVYPWQRRLVLLIMFLLVVLNASCSYFLPQSGPSTFGIKKISLDQRLGIEKYVTLVKLNPRIILAFPDVKIFWTKDLEGFVVGRYSPIIDTGDVLEIFVYESPPPLLFSSASILGIQQNEVVAFRIPPQIVDENGYILVPFAGRIKAKGKRPEEVAQSIAAKLARKANNPQVVVKLSGFNSSYVTVFGEVRESRKVPLTYSNFRLLDALASVGGVTSPINKTLVQIDRKGKTIRLPLEEVIRDPKLNLNLQPGDVITVVYKTQSAVFLGASGRNMELEFEARGINLSQALGRVGGLQDDRAHAKGLFIFRLEDKDVLRKIGIKPKAVAMGGKIPVIYNVDLSDPASFLILKNFYLKDGDIVYIATAPAVQLQKFLRVISPIISDIFMIDRLSK</sequence>
<keyword evidence="14" id="KW-0449">Lipoprotein</keyword>
<keyword evidence="7" id="KW-0732">Signal</keyword>
<keyword evidence="9" id="KW-0406">Ion transport</keyword>
<evidence type="ECO:0000256" key="13">
    <source>
        <dbReference type="ARBA" id="ARBA00023237"/>
    </source>
</evidence>
<evidence type="ECO:0000256" key="7">
    <source>
        <dbReference type="ARBA" id="ARBA00022729"/>
    </source>
</evidence>
<evidence type="ECO:0000256" key="5">
    <source>
        <dbReference type="ARBA" id="ARBA00022597"/>
    </source>
</evidence>
<dbReference type="GO" id="GO:0006811">
    <property type="term" value="P:monoatomic ion transport"/>
    <property type="evidence" value="ECO:0007669"/>
    <property type="project" value="UniProtKB-KW"/>
</dbReference>
<dbReference type="Gene3D" id="3.30.1950.10">
    <property type="entry name" value="wza like domain"/>
    <property type="match status" value="1"/>
</dbReference>
<dbReference type="Gene3D" id="3.10.560.10">
    <property type="entry name" value="Outer membrane lipoprotein wza domain like"/>
    <property type="match status" value="2"/>
</dbReference>
<keyword evidence="19" id="KW-1185">Reference proteome</keyword>
<evidence type="ECO:0000313" key="18">
    <source>
        <dbReference type="EMBL" id="OAQ19861.1"/>
    </source>
</evidence>
<evidence type="ECO:0000256" key="12">
    <source>
        <dbReference type="ARBA" id="ARBA00023139"/>
    </source>
</evidence>
<accession>A0A179D240</accession>
<comment type="caution">
    <text evidence="18">The sequence shown here is derived from an EMBL/GenBank/DDBJ whole genome shotgun (WGS) entry which is preliminary data.</text>
</comment>
<dbReference type="PANTHER" id="PTHR33619">
    <property type="entry name" value="POLYSACCHARIDE EXPORT PROTEIN GFCE-RELATED"/>
    <property type="match status" value="1"/>
</dbReference>
<evidence type="ECO:0000256" key="15">
    <source>
        <dbReference type="SAM" id="Phobius"/>
    </source>
</evidence>
<dbReference type="GO" id="GO:0009279">
    <property type="term" value="C:cell outer membrane"/>
    <property type="evidence" value="ECO:0007669"/>
    <property type="project" value="UniProtKB-SubCell"/>
</dbReference>
<keyword evidence="6 15" id="KW-0812">Transmembrane</keyword>
<evidence type="ECO:0000313" key="19">
    <source>
        <dbReference type="Proteomes" id="UP000078390"/>
    </source>
</evidence>
<organism evidence="18 19">
    <name type="scientific">Thermosulfurimonas dismutans</name>
    <dbReference type="NCBI Taxonomy" id="999894"/>
    <lineage>
        <taxon>Bacteria</taxon>
        <taxon>Pseudomonadati</taxon>
        <taxon>Thermodesulfobacteriota</taxon>
        <taxon>Thermodesulfobacteria</taxon>
        <taxon>Thermodesulfobacteriales</taxon>
        <taxon>Thermodesulfobacteriaceae</taxon>
        <taxon>Thermosulfurimonas</taxon>
    </lineage>
</organism>
<dbReference type="PANTHER" id="PTHR33619:SF3">
    <property type="entry name" value="POLYSACCHARIDE EXPORT PROTEIN GFCE-RELATED"/>
    <property type="match status" value="1"/>
</dbReference>
<reference evidence="18 19" key="1">
    <citation type="submission" date="2016-04" db="EMBL/GenBank/DDBJ databases">
        <title>Genome analysis of Thermosulfurimonas dismutans, the first thermophilic sulfur-disproportionating bacterium of the phylum Thermodesulfobacteria.</title>
        <authorList>
            <person name="Mardanov A.V."/>
            <person name="Beletsky A.V."/>
            <person name="Kadnikov V.V."/>
            <person name="Slobodkin A.I."/>
            <person name="Ravin N.V."/>
        </authorList>
    </citation>
    <scope>NUCLEOTIDE SEQUENCE [LARGE SCALE GENOMIC DNA]</scope>
    <source>
        <strain evidence="18 19">S95</strain>
    </source>
</reference>
<dbReference type="InterPro" id="IPR003715">
    <property type="entry name" value="Poly_export_N"/>
</dbReference>
<keyword evidence="3" id="KW-0813">Transport</keyword>
<evidence type="ECO:0000256" key="4">
    <source>
        <dbReference type="ARBA" id="ARBA00022452"/>
    </source>
</evidence>
<dbReference type="Pfam" id="PF22461">
    <property type="entry name" value="SLBB_2"/>
    <property type="match status" value="1"/>
</dbReference>
<feature type="domain" description="SLBB" evidence="17">
    <location>
        <begin position="187"/>
        <end position="261"/>
    </location>
</feature>
<protein>
    <submittedName>
        <fullName evidence="18">Capsular polysaccharide biosynthesis/export periplasmic protein WcbC</fullName>
    </submittedName>
</protein>
<dbReference type="GO" id="GO:0015288">
    <property type="term" value="F:porin activity"/>
    <property type="evidence" value="ECO:0007669"/>
    <property type="project" value="UniProtKB-KW"/>
</dbReference>
<keyword evidence="5" id="KW-0762">Sugar transport</keyword>
<evidence type="ECO:0000256" key="2">
    <source>
        <dbReference type="ARBA" id="ARBA00009450"/>
    </source>
</evidence>
<name>A0A179D240_9BACT</name>
<feature type="transmembrane region" description="Helical" evidence="15">
    <location>
        <begin position="12"/>
        <end position="31"/>
    </location>
</feature>
<dbReference type="STRING" id="999894.TDIS_2041"/>
<keyword evidence="10" id="KW-0626">Porin</keyword>
<dbReference type="EMBL" id="LWLG01000022">
    <property type="protein sequence ID" value="OAQ19861.1"/>
    <property type="molecule type" value="Genomic_DNA"/>
</dbReference>
<evidence type="ECO:0000256" key="14">
    <source>
        <dbReference type="ARBA" id="ARBA00023288"/>
    </source>
</evidence>
<evidence type="ECO:0000256" key="3">
    <source>
        <dbReference type="ARBA" id="ARBA00022448"/>
    </source>
</evidence>
<dbReference type="InterPro" id="IPR054765">
    <property type="entry name" value="SLBB_dom"/>
</dbReference>
<proteinExistence type="inferred from homology"/>
<dbReference type="OrthoDB" id="193635at2"/>